<comment type="caution">
    <text evidence="2">The sequence shown here is derived from an EMBL/GenBank/DDBJ whole genome shotgun (WGS) entry which is preliminary data.</text>
</comment>
<dbReference type="Proteomes" id="UP001432322">
    <property type="component" value="Unassembled WGS sequence"/>
</dbReference>
<organism evidence="2 3">
    <name type="scientific">Pristionchus fissidentatus</name>
    <dbReference type="NCBI Taxonomy" id="1538716"/>
    <lineage>
        <taxon>Eukaryota</taxon>
        <taxon>Metazoa</taxon>
        <taxon>Ecdysozoa</taxon>
        <taxon>Nematoda</taxon>
        <taxon>Chromadorea</taxon>
        <taxon>Rhabditida</taxon>
        <taxon>Rhabditina</taxon>
        <taxon>Diplogasteromorpha</taxon>
        <taxon>Diplogasteroidea</taxon>
        <taxon>Neodiplogasteridae</taxon>
        <taxon>Pristionchus</taxon>
    </lineage>
</organism>
<sequence>TFSYSKRCVCLPVFLFKLSYCQLQPSVMMEILRRMCGFCSLHFQVAADKRSHRIQAHPEVFGGVGYCLFCRQQLVGLFDFFEHLLLLHSPQLCALVDAAARTKGVEMQEIGSMLWLTRGAFRSSDECVDVKVEDLIAENDRTLRELMMSTELHVLISDSDGMYAYDQMIASSSSASTIGYLDDGEIKSDKDSNNLSSSDDIYIDEVIVQIDKRKRVRQTSSSFSTRRKKRTSALNSTQDDLSSALPIPIYTHYNVDLPQSNGV</sequence>
<reference evidence="2" key="1">
    <citation type="submission" date="2023-10" db="EMBL/GenBank/DDBJ databases">
        <title>Genome assembly of Pristionchus species.</title>
        <authorList>
            <person name="Yoshida K."/>
            <person name="Sommer R.J."/>
        </authorList>
    </citation>
    <scope>NUCLEOTIDE SEQUENCE</scope>
    <source>
        <strain evidence="2">RS5133</strain>
    </source>
</reference>
<evidence type="ECO:0008006" key="4">
    <source>
        <dbReference type="Google" id="ProtNLM"/>
    </source>
</evidence>
<evidence type="ECO:0000313" key="3">
    <source>
        <dbReference type="Proteomes" id="UP001432322"/>
    </source>
</evidence>
<proteinExistence type="predicted"/>
<feature type="region of interest" description="Disordered" evidence="1">
    <location>
        <begin position="218"/>
        <end position="237"/>
    </location>
</feature>
<evidence type="ECO:0000313" key="2">
    <source>
        <dbReference type="EMBL" id="GMT09732.1"/>
    </source>
</evidence>
<protein>
    <recommendedName>
        <fullName evidence="4">C2H2-type domain-containing protein</fullName>
    </recommendedName>
</protein>
<dbReference type="EMBL" id="BTSY01000001">
    <property type="protein sequence ID" value="GMT09732.1"/>
    <property type="molecule type" value="Genomic_DNA"/>
</dbReference>
<evidence type="ECO:0000256" key="1">
    <source>
        <dbReference type="SAM" id="MobiDB-lite"/>
    </source>
</evidence>
<gene>
    <name evidence="2" type="ORF">PFISCL1PPCAC_1029</name>
</gene>
<feature type="non-terminal residue" evidence="2">
    <location>
        <position position="263"/>
    </location>
</feature>
<keyword evidence="3" id="KW-1185">Reference proteome</keyword>
<dbReference type="AlphaFoldDB" id="A0AAV5UTX6"/>
<accession>A0AAV5UTX6</accession>
<name>A0AAV5UTX6_9BILA</name>
<feature type="non-terminal residue" evidence="2">
    <location>
        <position position="1"/>
    </location>
</feature>